<dbReference type="Proteomes" id="UP000053664">
    <property type="component" value="Unassembled WGS sequence"/>
</dbReference>
<name>A0A061H2N8_9BASI</name>
<evidence type="ECO:0000313" key="2">
    <source>
        <dbReference type="EMBL" id="EPQ26065.1"/>
    </source>
</evidence>
<gene>
    <name evidence="2" type="ORF">PFL1_06273</name>
</gene>
<organism evidence="2 3">
    <name type="scientific">Pseudozyma flocculosa PF-1</name>
    <dbReference type="NCBI Taxonomy" id="1277687"/>
    <lineage>
        <taxon>Eukaryota</taxon>
        <taxon>Fungi</taxon>
        <taxon>Dikarya</taxon>
        <taxon>Basidiomycota</taxon>
        <taxon>Ustilaginomycotina</taxon>
        <taxon>Ustilaginomycetes</taxon>
        <taxon>Ustilaginales</taxon>
        <taxon>Ustilaginaceae</taxon>
        <taxon>Pseudozyma</taxon>
    </lineage>
</organism>
<reference evidence="2 3" key="1">
    <citation type="journal article" date="2013" name="Plant Cell">
        <title>The transition from a phytopathogenic smut ancestor to an anamorphic biocontrol agent deciphered by comparative whole-genome analysis.</title>
        <authorList>
            <person name="Lefebvre F."/>
            <person name="Joly D.L."/>
            <person name="Labbe C."/>
            <person name="Teichmann B."/>
            <person name="Linning R."/>
            <person name="Belzile F."/>
            <person name="Bakkeren G."/>
            <person name="Belanger R.R."/>
        </authorList>
    </citation>
    <scope>NUCLEOTIDE SEQUENCE [LARGE SCALE GENOMIC DNA]</scope>
    <source>
        <strain evidence="2 3">PF-1</strain>
    </source>
</reference>
<dbReference type="KEGG" id="pfp:PFL1_06273"/>
<dbReference type="AlphaFoldDB" id="A0A061H2N8"/>
<sequence length="490" mass="52293">MLLKAARYGVARSHFQHGTSMPVVMRTTLDRKLPVDDTSRALQATTASTNLNLFAMNPAAAMPITLVEGRSACSFPGNQPQPSFILLLFEMLAGAFHVEHHQRRRVSVALPSADLAHPFRPTLDCTLSAVRRSVPGAAHAPRGELPLARPSRAMLQRLNRLARGGGMSTWTSRHHGRMLLEALHSSPRLCRSLLIHSHTPSSAHSSPLFSFGISQFASKTRSLSSLTMNALVKFLLVAALCAPATLGAPAAPAALGAHAEESGKPATLGALSEGSGEPATHGASAEESDAPAVLGAAAHESGEPTALGASAEESSERYSYGTTNDIHLVRRQTDSSEDNYESALCGHPSYGLEDEIGKYCSGGLQRDVLNQYVCFYDARKDDGSGEQRNSEVNNAFQKACTDRGGIYYDQGKRGRKQVVLESQGGGVLATCNDAQVNLIYTRISTVHSLCGGGADYDACITKLGGDAKRTFKKACTHALGHEGYNYDDYL</sequence>
<protein>
    <submittedName>
        <fullName evidence="2">Uncharacterized protein</fullName>
    </submittedName>
</protein>
<evidence type="ECO:0000313" key="3">
    <source>
        <dbReference type="Proteomes" id="UP000053664"/>
    </source>
</evidence>
<feature type="region of interest" description="Disordered" evidence="1">
    <location>
        <begin position="264"/>
        <end position="320"/>
    </location>
</feature>
<dbReference type="HOGENOM" id="CLU_556827_0_0_1"/>
<dbReference type="GeneID" id="19320351"/>
<dbReference type="RefSeq" id="XP_007882005.1">
    <property type="nucleotide sequence ID" value="XM_007883814.1"/>
</dbReference>
<evidence type="ECO:0000256" key="1">
    <source>
        <dbReference type="SAM" id="MobiDB-lite"/>
    </source>
</evidence>
<accession>A0A061H2N8</accession>
<proteinExistence type="predicted"/>
<dbReference type="EMBL" id="KE361647">
    <property type="protein sequence ID" value="EPQ26065.1"/>
    <property type="molecule type" value="Genomic_DNA"/>
</dbReference>